<accession>A0ABU7X333</accession>
<keyword evidence="3" id="KW-0067">ATP-binding</keyword>
<reference evidence="3 4" key="1">
    <citation type="submission" date="2023-08" db="EMBL/GenBank/DDBJ databases">
        <authorList>
            <person name="Sharma P."/>
            <person name="Verma V."/>
            <person name="Mohan M.K."/>
            <person name="Dubey A.K."/>
        </authorList>
    </citation>
    <scope>NUCLEOTIDE SEQUENCE [LARGE SCALE GENOMIC DNA]</scope>
    <source>
        <strain evidence="3 4">ADP4</strain>
    </source>
</reference>
<dbReference type="PANTHER" id="PTHR35526">
    <property type="entry name" value="ANTI-SIGMA-F FACTOR RSBW-RELATED"/>
    <property type="match status" value="1"/>
</dbReference>
<dbReference type="Proteomes" id="UP001348265">
    <property type="component" value="Unassembled WGS sequence"/>
</dbReference>
<dbReference type="Pfam" id="PF13581">
    <property type="entry name" value="HATPase_c_2"/>
    <property type="match status" value="1"/>
</dbReference>
<dbReference type="InterPro" id="IPR036890">
    <property type="entry name" value="HATPase_C_sf"/>
</dbReference>
<sequence length="141" mass="15359">MSCPWEGSTITARTHPHTRAEYLLPHCRTTVFWARWLTTAFLARASPPSADIGDASLIVTELVANVIRHTESCCRLSLRAQPRHLTVEVHDDGPGRPWFCPLTAGGESGRGLAIVYALAESLEIVDDPWGGKTVRAALSAL</sequence>
<proteinExistence type="predicted"/>
<dbReference type="SUPFAM" id="SSF55874">
    <property type="entry name" value="ATPase domain of HSP90 chaperone/DNA topoisomerase II/histidine kinase"/>
    <property type="match status" value="1"/>
</dbReference>
<keyword evidence="1" id="KW-0808">Transferase</keyword>
<keyword evidence="1" id="KW-0723">Serine/threonine-protein kinase</keyword>
<dbReference type="PANTHER" id="PTHR35526:SF3">
    <property type="entry name" value="ANTI-SIGMA-F FACTOR RSBW"/>
    <property type="match status" value="1"/>
</dbReference>
<dbReference type="GO" id="GO:0005524">
    <property type="term" value="F:ATP binding"/>
    <property type="evidence" value="ECO:0007669"/>
    <property type="project" value="UniProtKB-KW"/>
</dbReference>
<evidence type="ECO:0000256" key="1">
    <source>
        <dbReference type="ARBA" id="ARBA00022527"/>
    </source>
</evidence>
<dbReference type="EMBL" id="JAVFKM010000025">
    <property type="protein sequence ID" value="MEF3118171.1"/>
    <property type="molecule type" value="Genomic_DNA"/>
</dbReference>
<dbReference type="InterPro" id="IPR050267">
    <property type="entry name" value="Anti-sigma-factor_SerPK"/>
</dbReference>
<dbReference type="RefSeq" id="WP_331789358.1">
    <property type="nucleotide sequence ID" value="NZ_JAVFKM010000025.1"/>
</dbReference>
<gene>
    <name evidence="3" type="ORF">RB636_33965</name>
</gene>
<dbReference type="InterPro" id="IPR003594">
    <property type="entry name" value="HATPase_dom"/>
</dbReference>
<evidence type="ECO:0000313" key="3">
    <source>
        <dbReference type="EMBL" id="MEF3118171.1"/>
    </source>
</evidence>
<keyword evidence="4" id="KW-1185">Reference proteome</keyword>
<evidence type="ECO:0000259" key="2">
    <source>
        <dbReference type="Pfam" id="PF13581"/>
    </source>
</evidence>
<dbReference type="CDD" id="cd16936">
    <property type="entry name" value="HATPase_RsbW-like"/>
    <property type="match status" value="1"/>
</dbReference>
<protein>
    <submittedName>
        <fullName evidence="3">ATP-binding protein</fullName>
    </submittedName>
</protein>
<feature type="domain" description="Histidine kinase/HSP90-like ATPase" evidence="2">
    <location>
        <begin position="35"/>
        <end position="136"/>
    </location>
</feature>
<dbReference type="Gene3D" id="3.30.565.10">
    <property type="entry name" value="Histidine kinase-like ATPase, C-terminal domain"/>
    <property type="match status" value="1"/>
</dbReference>
<evidence type="ECO:0000313" key="4">
    <source>
        <dbReference type="Proteomes" id="UP001348265"/>
    </source>
</evidence>
<name>A0ABU7X333_9ACTN</name>
<organism evidence="3 4">
    <name type="scientific">Streptomyces chrestomyceticus</name>
    <dbReference type="NCBI Taxonomy" id="68185"/>
    <lineage>
        <taxon>Bacteria</taxon>
        <taxon>Bacillati</taxon>
        <taxon>Actinomycetota</taxon>
        <taxon>Actinomycetes</taxon>
        <taxon>Kitasatosporales</taxon>
        <taxon>Streptomycetaceae</taxon>
        <taxon>Streptomyces</taxon>
    </lineage>
</organism>
<keyword evidence="3" id="KW-0547">Nucleotide-binding</keyword>
<comment type="caution">
    <text evidence="3">The sequence shown here is derived from an EMBL/GenBank/DDBJ whole genome shotgun (WGS) entry which is preliminary data.</text>
</comment>
<keyword evidence="1" id="KW-0418">Kinase</keyword>